<gene>
    <name evidence="1" type="ORF">CLG_B0988</name>
</gene>
<organism evidence="1 2">
    <name type="scientific">Clostridium botulinum D str. 1873</name>
    <dbReference type="NCBI Taxonomy" id="592027"/>
    <lineage>
        <taxon>Bacteria</taxon>
        <taxon>Bacillati</taxon>
        <taxon>Bacillota</taxon>
        <taxon>Clostridia</taxon>
        <taxon>Eubacteriales</taxon>
        <taxon>Clostridiaceae</taxon>
        <taxon>Clostridium</taxon>
    </lineage>
</organism>
<dbReference type="Gene3D" id="2.60.40.1430">
    <property type="entry name" value="Perfringolysin, domain 4"/>
    <property type="match status" value="1"/>
</dbReference>
<dbReference type="EMBL" id="ACSJ01000007">
    <property type="protein sequence ID" value="EES91769.1"/>
    <property type="molecule type" value="Genomic_DNA"/>
</dbReference>
<dbReference type="Proteomes" id="UP000006160">
    <property type="component" value="Unassembled WGS sequence"/>
</dbReference>
<accession>A0A9P2G8A7</accession>
<dbReference type="InterPro" id="IPR038700">
    <property type="entry name" value="Thiol_cytolys_C_sf"/>
</dbReference>
<proteinExistence type="predicted"/>
<evidence type="ECO:0000313" key="1">
    <source>
        <dbReference type="EMBL" id="EES91769.1"/>
    </source>
</evidence>
<evidence type="ECO:0000313" key="2">
    <source>
        <dbReference type="Proteomes" id="UP000006160"/>
    </source>
</evidence>
<dbReference type="AlphaFoldDB" id="A0A9P2G8A7"/>
<comment type="caution">
    <text evidence="1">The sequence shown here is derived from an EMBL/GenBank/DDBJ whole genome shotgun (WGS) entry which is preliminary data.</text>
</comment>
<sequence>MIKSYNNAPSYGSIQIYNQGGFVVYFTITYTIGRIVHKVNSPLFLAAQNRQLIIPGNATNVSLDIYISVWVQVWKNIFHKDFNKLPFNCYRVYGYAFYALCEEIPCPNNYIVKNSDIPSLNSINCYSCCCKCKC</sequence>
<reference evidence="1 2" key="1">
    <citation type="submission" date="2009-10" db="EMBL/GenBank/DDBJ databases">
        <authorList>
            <person name="Shrivastava S."/>
            <person name="Brinkac L.B."/>
            <person name="Brown J.L."/>
            <person name="Bruce D.B."/>
            <person name="Detter C."/>
            <person name="Green L.D."/>
            <person name="Munk C.A."/>
            <person name="Rogers Y.C."/>
            <person name="Tapia R."/>
            <person name="Saunders E.S."/>
            <person name="Sims D.R."/>
            <person name="Smith L.A."/>
            <person name="Smith T.J."/>
            <person name="Sutton G."/>
            <person name="Brettin T."/>
        </authorList>
    </citation>
    <scope>NUCLEOTIDE SEQUENCE [LARGE SCALE GENOMIC DNA]</scope>
    <source>
        <strain evidence="2">D str. 1873</strain>
    </source>
</reference>
<name>A0A9P2G8A7_CLOBO</name>
<dbReference type="RefSeq" id="WP_003376877.1">
    <property type="nucleotide sequence ID" value="NZ_ACSJ01000007.1"/>
</dbReference>
<dbReference type="GeneID" id="66319708"/>
<protein>
    <submittedName>
        <fullName evidence="1">Uncharacterized protein</fullName>
    </submittedName>
</protein>